<feature type="chain" id="PRO_5042140157" evidence="1">
    <location>
        <begin position="24"/>
        <end position="186"/>
    </location>
</feature>
<dbReference type="Proteomes" id="UP001265746">
    <property type="component" value="Unassembled WGS sequence"/>
</dbReference>
<sequence length="186" mass="20556">MFSFTFPLLAAAAAALCGLTVQATPTSLVPRADGPPDPSSCSPSCEFLCTKFTLHTLEIDGTANYQLSASKTLAVKYDGEEVCPMERHECRGGSCDFRYTCKEGWSFFLPDQAMEGPWEFDLQGLPYTRYIPDGWPQLGPVSMDDIECDAWQCGGGLNPMTCRNCKIGMKRQFYTAEKTCDLPEGW</sequence>
<gene>
    <name evidence="2" type="ORF">N8I77_004979</name>
</gene>
<protein>
    <submittedName>
        <fullName evidence="2">Uncharacterized protein</fullName>
    </submittedName>
</protein>
<keyword evidence="1" id="KW-0732">Signal</keyword>
<evidence type="ECO:0000313" key="2">
    <source>
        <dbReference type="EMBL" id="KAK2611649.1"/>
    </source>
</evidence>
<organism evidence="2 3">
    <name type="scientific">Phomopsis amygdali</name>
    <name type="common">Fusicoccum amygdali</name>
    <dbReference type="NCBI Taxonomy" id="1214568"/>
    <lineage>
        <taxon>Eukaryota</taxon>
        <taxon>Fungi</taxon>
        <taxon>Dikarya</taxon>
        <taxon>Ascomycota</taxon>
        <taxon>Pezizomycotina</taxon>
        <taxon>Sordariomycetes</taxon>
        <taxon>Sordariomycetidae</taxon>
        <taxon>Diaporthales</taxon>
        <taxon>Diaporthaceae</taxon>
        <taxon>Diaporthe</taxon>
    </lineage>
</organism>
<name>A0AAD9W6F9_PHOAM</name>
<dbReference type="EMBL" id="JAUJFL010000002">
    <property type="protein sequence ID" value="KAK2611649.1"/>
    <property type="molecule type" value="Genomic_DNA"/>
</dbReference>
<accession>A0AAD9W6F9</accession>
<evidence type="ECO:0000256" key="1">
    <source>
        <dbReference type="SAM" id="SignalP"/>
    </source>
</evidence>
<comment type="caution">
    <text evidence="2">The sequence shown here is derived from an EMBL/GenBank/DDBJ whole genome shotgun (WGS) entry which is preliminary data.</text>
</comment>
<keyword evidence="3" id="KW-1185">Reference proteome</keyword>
<proteinExistence type="predicted"/>
<reference evidence="2" key="1">
    <citation type="submission" date="2023-06" db="EMBL/GenBank/DDBJ databases">
        <authorList>
            <person name="Noh H."/>
        </authorList>
    </citation>
    <scope>NUCLEOTIDE SEQUENCE</scope>
    <source>
        <strain evidence="2">DUCC20226</strain>
    </source>
</reference>
<feature type="signal peptide" evidence="1">
    <location>
        <begin position="1"/>
        <end position="23"/>
    </location>
</feature>
<dbReference type="AlphaFoldDB" id="A0AAD9W6F9"/>
<evidence type="ECO:0000313" key="3">
    <source>
        <dbReference type="Proteomes" id="UP001265746"/>
    </source>
</evidence>